<evidence type="ECO:0000313" key="8">
    <source>
        <dbReference type="Proteomes" id="UP000751518"/>
    </source>
</evidence>
<dbReference type="Proteomes" id="UP000751518">
    <property type="component" value="Unassembled WGS sequence"/>
</dbReference>
<name>A0A955LJI8_UNCKA</name>
<sequence length="356" mass="39567">MDGALGKQFLSDYIAQTNESYALLLNREIEKARKVGEIPAQILEAFSKTALRGKRIRGALMQLGYEAAGGTDIASVQHASLSVELLHAGLLVHDDIMDRDDVRRGLPSMHVQFAKVGKSLSVVDPKHFGLSQAINIADAAYYLSLEVLVNSDFSPETLVSALRVYAEHVVRTAYGQELDVANIASQRLTEHEILSVVKYKTAEYTGVMPFLMGAALAGLEDERRLDIMREYAYNFGWAFQIQDDVLGLYGDEELGKPIGSDIQEGKNTLLMLKLYELGSDDDREFMAQTLGKQDLSVAEVGEMRKRVKDSGAYQVVYDMAAGYVGKGREQVIHITHEKRVQNILESLIIYMLERAV</sequence>
<keyword evidence="5" id="KW-0460">Magnesium</keyword>
<gene>
    <name evidence="7" type="ORF">KC614_00425</name>
</gene>
<evidence type="ECO:0000256" key="6">
    <source>
        <dbReference type="RuleBase" id="RU004466"/>
    </source>
</evidence>
<dbReference type="CDD" id="cd00685">
    <property type="entry name" value="Trans_IPPS_HT"/>
    <property type="match status" value="1"/>
</dbReference>
<reference evidence="7" key="1">
    <citation type="submission" date="2020-04" db="EMBL/GenBank/DDBJ databases">
        <authorList>
            <person name="Zhang T."/>
        </authorList>
    </citation>
    <scope>NUCLEOTIDE SEQUENCE</scope>
    <source>
        <strain evidence="7">HKST-UBA03</strain>
    </source>
</reference>
<dbReference type="PROSITE" id="PS00444">
    <property type="entry name" value="POLYPRENYL_SYNTHASE_2"/>
    <property type="match status" value="1"/>
</dbReference>
<dbReference type="GO" id="GO:0008299">
    <property type="term" value="P:isoprenoid biosynthetic process"/>
    <property type="evidence" value="ECO:0007669"/>
    <property type="project" value="InterPro"/>
</dbReference>
<evidence type="ECO:0000256" key="5">
    <source>
        <dbReference type="ARBA" id="ARBA00022842"/>
    </source>
</evidence>
<dbReference type="Pfam" id="PF00348">
    <property type="entry name" value="polyprenyl_synt"/>
    <property type="match status" value="1"/>
</dbReference>
<keyword evidence="4" id="KW-0479">Metal-binding</keyword>
<protein>
    <submittedName>
        <fullName evidence="7">Polyprenyl synthetase family protein</fullName>
    </submittedName>
</protein>
<dbReference type="PANTHER" id="PTHR12001">
    <property type="entry name" value="GERANYLGERANYL PYROPHOSPHATE SYNTHASE"/>
    <property type="match status" value="1"/>
</dbReference>
<dbReference type="GO" id="GO:0046872">
    <property type="term" value="F:metal ion binding"/>
    <property type="evidence" value="ECO:0007669"/>
    <property type="project" value="UniProtKB-KW"/>
</dbReference>
<comment type="similarity">
    <text evidence="2 6">Belongs to the FPP/GGPP synthase family.</text>
</comment>
<keyword evidence="3 6" id="KW-0808">Transferase</keyword>
<dbReference type="InterPro" id="IPR000092">
    <property type="entry name" value="Polyprenyl_synt"/>
</dbReference>
<comment type="cofactor">
    <cofactor evidence="1">
        <name>Mg(2+)</name>
        <dbReference type="ChEBI" id="CHEBI:18420"/>
    </cofactor>
</comment>
<evidence type="ECO:0000256" key="4">
    <source>
        <dbReference type="ARBA" id="ARBA00022723"/>
    </source>
</evidence>
<comment type="caution">
    <text evidence="7">The sequence shown here is derived from an EMBL/GenBank/DDBJ whole genome shotgun (WGS) entry which is preliminary data.</text>
</comment>
<dbReference type="InterPro" id="IPR008949">
    <property type="entry name" value="Isoprenoid_synthase_dom_sf"/>
</dbReference>
<accession>A0A955LJI8</accession>
<dbReference type="PROSITE" id="PS00723">
    <property type="entry name" value="POLYPRENYL_SYNTHASE_1"/>
    <property type="match status" value="1"/>
</dbReference>
<dbReference type="EMBL" id="JAGQKZ010000002">
    <property type="protein sequence ID" value="MCA9391654.1"/>
    <property type="molecule type" value="Genomic_DNA"/>
</dbReference>
<proteinExistence type="inferred from homology"/>
<dbReference type="SFLD" id="SFLDS00005">
    <property type="entry name" value="Isoprenoid_Synthase_Type_I"/>
    <property type="match status" value="1"/>
</dbReference>
<dbReference type="PANTHER" id="PTHR12001:SF85">
    <property type="entry name" value="SHORT CHAIN ISOPRENYL DIPHOSPHATE SYNTHASE"/>
    <property type="match status" value="1"/>
</dbReference>
<dbReference type="Gene3D" id="1.10.600.10">
    <property type="entry name" value="Farnesyl Diphosphate Synthase"/>
    <property type="match status" value="1"/>
</dbReference>
<evidence type="ECO:0000313" key="7">
    <source>
        <dbReference type="EMBL" id="MCA9391654.1"/>
    </source>
</evidence>
<dbReference type="InterPro" id="IPR033749">
    <property type="entry name" value="Polyprenyl_synt_CS"/>
</dbReference>
<evidence type="ECO:0000256" key="3">
    <source>
        <dbReference type="ARBA" id="ARBA00022679"/>
    </source>
</evidence>
<dbReference type="GO" id="GO:0004659">
    <property type="term" value="F:prenyltransferase activity"/>
    <property type="evidence" value="ECO:0007669"/>
    <property type="project" value="InterPro"/>
</dbReference>
<organism evidence="7 8">
    <name type="scientific">candidate division WWE3 bacterium</name>
    <dbReference type="NCBI Taxonomy" id="2053526"/>
    <lineage>
        <taxon>Bacteria</taxon>
        <taxon>Katanobacteria</taxon>
    </lineage>
</organism>
<evidence type="ECO:0000256" key="2">
    <source>
        <dbReference type="ARBA" id="ARBA00006706"/>
    </source>
</evidence>
<dbReference type="SUPFAM" id="SSF48576">
    <property type="entry name" value="Terpenoid synthases"/>
    <property type="match status" value="1"/>
</dbReference>
<reference evidence="7" key="2">
    <citation type="journal article" date="2021" name="Microbiome">
        <title>Successional dynamics and alternative stable states in a saline activated sludge microbial community over 9 years.</title>
        <authorList>
            <person name="Wang Y."/>
            <person name="Ye J."/>
            <person name="Ju F."/>
            <person name="Liu L."/>
            <person name="Boyd J.A."/>
            <person name="Deng Y."/>
            <person name="Parks D.H."/>
            <person name="Jiang X."/>
            <person name="Yin X."/>
            <person name="Woodcroft B.J."/>
            <person name="Tyson G.W."/>
            <person name="Hugenholtz P."/>
            <person name="Polz M.F."/>
            <person name="Zhang T."/>
        </authorList>
    </citation>
    <scope>NUCLEOTIDE SEQUENCE</scope>
    <source>
        <strain evidence="7">HKST-UBA03</strain>
    </source>
</reference>
<dbReference type="AlphaFoldDB" id="A0A955LJI8"/>
<evidence type="ECO:0000256" key="1">
    <source>
        <dbReference type="ARBA" id="ARBA00001946"/>
    </source>
</evidence>
<dbReference type="SFLD" id="SFLDG01017">
    <property type="entry name" value="Polyprenyl_Transferase_Like"/>
    <property type="match status" value="1"/>
</dbReference>